<evidence type="ECO:0000256" key="6">
    <source>
        <dbReference type="SAM" id="MobiDB-lite"/>
    </source>
</evidence>
<proteinExistence type="predicted"/>
<evidence type="ECO:0000256" key="3">
    <source>
        <dbReference type="ARBA" id="ARBA00023015"/>
    </source>
</evidence>
<keyword evidence="4" id="KW-0804">Transcription</keyword>
<comment type="subcellular location">
    <subcellularLocation>
        <location evidence="1">Nucleus</location>
    </subcellularLocation>
</comment>
<organism evidence="8 9">
    <name type="scientific">Lithospermum erythrorhizon</name>
    <name type="common">Purple gromwell</name>
    <name type="synonym">Lithospermum officinale var. erythrorhizon</name>
    <dbReference type="NCBI Taxonomy" id="34254"/>
    <lineage>
        <taxon>Eukaryota</taxon>
        <taxon>Viridiplantae</taxon>
        <taxon>Streptophyta</taxon>
        <taxon>Embryophyta</taxon>
        <taxon>Tracheophyta</taxon>
        <taxon>Spermatophyta</taxon>
        <taxon>Magnoliopsida</taxon>
        <taxon>eudicotyledons</taxon>
        <taxon>Gunneridae</taxon>
        <taxon>Pentapetalae</taxon>
        <taxon>asterids</taxon>
        <taxon>lamiids</taxon>
        <taxon>Boraginales</taxon>
        <taxon>Boraginaceae</taxon>
        <taxon>Boraginoideae</taxon>
        <taxon>Lithospermeae</taxon>
        <taxon>Lithospermum</taxon>
    </lineage>
</organism>
<keyword evidence="9" id="KW-1185">Reference proteome</keyword>
<dbReference type="Pfam" id="PF00249">
    <property type="entry name" value="Myb_DNA-binding"/>
    <property type="match status" value="1"/>
</dbReference>
<dbReference type="InterPro" id="IPR001005">
    <property type="entry name" value="SANT/Myb"/>
</dbReference>
<reference evidence="8 9" key="1">
    <citation type="submission" date="2024-01" db="EMBL/GenBank/DDBJ databases">
        <title>The complete chloroplast genome sequence of Lithospermum erythrorhizon: insights into the phylogenetic relationship among Boraginaceae species and the maternal lineages of purple gromwells.</title>
        <authorList>
            <person name="Okada T."/>
            <person name="Watanabe K."/>
        </authorList>
    </citation>
    <scope>NUCLEOTIDE SEQUENCE [LARGE SCALE GENOMIC DNA]</scope>
</reference>
<dbReference type="CDD" id="cd00167">
    <property type="entry name" value="SANT"/>
    <property type="match status" value="1"/>
</dbReference>
<dbReference type="Gene3D" id="1.10.10.60">
    <property type="entry name" value="Homeodomain-like"/>
    <property type="match status" value="1"/>
</dbReference>
<gene>
    <name evidence="8" type="ORF">LIER_19181</name>
</gene>
<dbReference type="PANTHER" id="PTHR43952:SF75">
    <property type="entry name" value="PROTEIN RADIALIS-LIKE 6"/>
    <property type="match status" value="1"/>
</dbReference>
<dbReference type="PANTHER" id="PTHR43952">
    <property type="entry name" value="MYB FAMILY TRANSCRIPTION FACTOR-RELATED"/>
    <property type="match status" value="1"/>
</dbReference>
<protein>
    <recommendedName>
        <fullName evidence="7">Myb-like domain-containing protein</fullName>
    </recommendedName>
</protein>
<evidence type="ECO:0000313" key="8">
    <source>
        <dbReference type="EMBL" id="GAA0163274.1"/>
    </source>
</evidence>
<accession>A0AAV3QGU6</accession>
<dbReference type="GO" id="GO:0003700">
    <property type="term" value="F:DNA-binding transcription factor activity"/>
    <property type="evidence" value="ECO:0007669"/>
    <property type="project" value="InterPro"/>
</dbReference>
<evidence type="ECO:0000256" key="4">
    <source>
        <dbReference type="ARBA" id="ARBA00023163"/>
    </source>
</evidence>
<comment type="caution">
    <text evidence="8">The sequence shown here is derived from an EMBL/GenBank/DDBJ whole genome shotgun (WGS) entry which is preliminary data.</text>
</comment>
<evidence type="ECO:0000256" key="2">
    <source>
        <dbReference type="ARBA" id="ARBA00022473"/>
    </source>
</evidence>
<dbReference type="GO" id="GO:0009908">
    <property type="term" value="P:flower development"/>
    <property type="evidence" value="ECO:0007669"/>
    <property type="project" value="UniProtKB-ARBA"/>
</dbReference>
<keyword evidence="2" id="KW-0217">Developmental protein</keyword>
<evidence type="ECO:0000313" key="9">
    <source>
        <dbReference type="Proteomes" id="UP001454036"/>
    </source>
</evidence>
<evidence type="ECO:0000256" key="1">
    <source>
        <dbReference type="ARBA" id="ARBA00004123"/>
    </source>
</evidence>
<feature type="region of interest" description="Disordered" evidence="6">
    <location>
        <begin position="71"/>
        <end position="90"/>
    </location>
</feature>
<keyword evidence="3" id="KW-0805">Transcription regulation</keyword>
<dbReference type="FunFam" id="1.10.10.60:FF:000154">
    <property type="entry name" value="Transcription factor SRM1"/>
    <property type="match status" value="1"/>
</dbReference>
<keyword evidence="5" id="KW-0539">Nucleus</keyword>
<dbReference type="AlphaFoldDB" id="A0AAV3QGU6"/>
<evidence type="ECO:0000256" key="5">
    <source>
        <dbReference type="ARBA" id="ARBA00023242"/>
    </source>
</evidence>
<feature type="domain" description="Myb-like" evidence="7">
    <location>
        <begin position="7"/>
        <end position="60"/>
    </location>
</feature>
<sequence>MPAGLSSSRTWSRGEEKAFENAIATHWVDDSKEQWKRIASVVPNKTMEQVRIHSKLLLEDVNDIDAGIVPLPDYDGEKPSSPLIKDHSNK</sequence>
<dbReference type="InterPro" id="IPR009057">
    <property type="entry name" value="Homeodomain-like_sf"/>
</dbReference>
<name>A0AAV3QGU6_LITER</name>
<dbReference type="GO" id="GO:0048262">
    <property type="term" value="P:determination of dorsal/ventral asymmetry"/>
    <property type="evidence" value="ECO:0007669"/>
    <property type="project" value="UniProtKB-ARBA"/>
</dbReference>
<dbReference type="SMART" id="SM00717">
    <property type="entry name" value="SANT"/>
    <property type="match status" value="1"/>
</dbReference>
<dbReference type="SUPFAM" id="SSF46689">
    <property type="entry name" value="Homeodomain-like"/>
    <property type="match status" value="1"/>
</dbReference>
<evidence type="ECO:0000259" key="7">
    <source>
        <dbReference type="SMART" id="SM00717"/>
    </source>
</evidence>
<dbReference type="GO" id="GO:0005634">
    <property type="term" value="C:nucleus"/>
    <property type="evidence" value="ECO:0007669"/>
    <property type="project" value="UniProtKB-SubCell"/>
</dbReference>
<dbReference type="EMBL" id="BAABME010004702">
    <property type="protein sequence ID" value="GAA0163274.1"/>
    <property type="molecule type" value="Genomic_DNA"/>
</dbReference>
<dbReference type="Proteomes" id="UP001454036">
    <property type="component" value="Unassembled WGS sequence"/>
</dbReference>
<dbReference type="InterPro" id="IPR044636">
    <property type="entry name" value="RADIALIS-like"/>
</dbReference>